<evidence type="ECO:0000313" key="3">
    <source>
        <dbReference type="EMBL" id="CEP10800.1"/>
    </source>
</evidence>
<dbReference type="PANTHER" id="PTHR28089:SF1">
    <property type="entry name" value="PROTEIN ZDS1-RELATED"/>
    <property type="match status" value="1"/>
</dbReference>
<evidence type="ECO:0000259" key="2">
    <source>
        <dbReference type="SMART" id="SM01327"/>
    </source>
</evidence>
<feature type="compositionally biased region" description="Low complexity" evidence="1">
    <location>
        <begin position="550"/>
        <end position="564"/>
    </location>
</feature>
<evidence type="ECO:0000313" key="4">
    <source>
        <dbReference type="Proteomes" id="UP000054107"/>
    </source>
</evidence>
<protein>
    <recommendedName>
        <fullName evidence="2">Protein Zds1 C-terminal domain-containing protein</fullName>
    </recommendedName>
</protein>
<feature type="region of interest" description="Disordered" evidence="1">
    <location>
        <begin position="469"/>
        <end position="637"/>
    </location>
</feature>
<feature type="compositionally biased region" description="Polar residues" evidence="1">
    <location>
        <begin position="488"/>
        <end position="510"/>
    </location>
</feature>
<feature type="compositionally biased region" description="Basic and acidic residues" evidence="1">
    <location>
        <begin position="207"/>
        <end position="224"/>
    </location>
</feature>
<feature type="compositionally biased region" description="Acidic residues" evidence="1">
    <location>
        <begin position="528"/>
        <end position="549"/>
    </location>
</feature>
<dbReference type="GO" id="GO:0005737">
    <property type="term" value="C:cytoplasm"/>
    <property type="evidence" value="ECO:0007669"/>
    <property type="project" value="TreeGrafter"/>
</dbReference>
<dbReference type="GO" id="GO:0030010">
    <property type="term" value="P:establishment of cell polarity"/>
    <property type="evidence" value="ECO:0007669"/>
    <property type="project" value="TreeGrafter"/>
</dbReference>
<feature type="region of interest" description="Disordered" evidence="1">
    <location>
        <begin position="207"/>
        <end position="232"/>
    </location>
</feature>
<feature type="compositionally biased region" description="Low complexity" evidence="1">
    <location>
        <begin position="71"/>
        <end position="84"/>
    </location>
</feature>
<feature type="compositionally biased region" description="Low complexity" evidence="1">
    <location>
        <begin position="309"/>
        <end position="322"/>
    </location>
</feature>
<feature type="compositionally biased region" description="Basic and acidic residues" evidence="1">
    <location>
        <begin position="147"/>
        <end position="175"/>
    </location>
</feature>
<dbReference type="GO" id="GO:0010971">
    <property type="term" value="P:positive regulation of G2/M transition of mitotic cell cycle"/>
    <property type="evidence" value="ECO:0007669"/>
    <property type="project" value="TreeGrafter"/>
</dbReference>
<feature type="region of interest" description="Disordered" evidence="1">
    <location>
        <begin position="309"/>
        <end position="388"/>
    </location>
</feature>
<gene>
    <name evidence="3" type="primary">PARPA_04565.1 scaffold 14269</name>
</gene>
<feature type="compositionally biased region" description="Low complexity" evidence="1">
    <location>
        <begin position="581"/>
        <end position="591"/>
    </location>
</feature>
<evidence type="ECO:0000256" key="1">
    <source>
        <dbReference type="SAM" id="MobiDB-lite"/>
    </source>
</evidence>
<accession>A0A0B7N5Q2</accession>
<keyword evidence="4" id="KW-1185">Reference proteome</keyword>
<organism evidence="3 4">
    <name type="scientific">Parasitella parasitica</name>
    <dbReference type="NCBI Taxonomy" id="35722"/>
    <lineage>
        <taxon>Eukaryota</taxon>
        <taxon>Fungi</taxon>
        <taxon>Fungi incertae sedis</taxon>
        <taxon>Mucoromycota</taxon>
        <taxon>Mucoromycotina</taxon>
        <taxon>Mucoromycetes</taxon>
        <taxon>Mucorales</taxon>
        <taxon>Mucorineae</taxon>
        <taxon>Mucoraceae</taxon>
        <taxon>Parasitella</taxon>
    </lineage>
</organism>
<feature type="region of interest" description="Disordered" evidence="1">
    <location>
        <begin position="144"/>
        <end position="178"/>
    </location>
</feature>
<feature type="region of interest" description="Disordered" evidence="1">
    <location>
        <begin position="69"/>
        <end position="91"/>
    </location>
</feature>
<dbReference type="Proteomes" id="UP000054107">
    <property type="component" value="Unassembled WGS sequence"/>
</dbReference>
<dbReference type="AlphaFoldDB" id="A0A0B7N5Q2"/>
<dbReference type="STRING" id="35722.A0A0B7N5Q2"/>
<proteinExistence type="predicted"/>
<dbReference type="EMBL" id="LN725192">
    <property type="protein sequence ID" value="CEP10800.1"/>
    <property type="molecule type" value="Genomic_DNA"/>
</dbReference>
<dbReference type="PANTHER" id="PTHR28089">
    <property type="entry name" value="PROTEIN ZDS1-RELATED"/>
    <property type="match status" value="1"/>
</dbReference>
<feature type="domain" description="Protein Zds1 C-terminal" evidence="2">
    <location>
        <begin position="394"/>
        <end position="446"/>
    </location>
</feature>
<name>A0A0B7N5Q2_9FUNG</name>
<dbReference type="Pfam" id="PF08632">
    <property type="entry name" value="Zds_C"/>
    <property type="match status" value="1"/>
</dbReference>
<reference evidence="3 4" key="1">
    <citation type="submission" date="2014-09" db="EMBL/GenBank/DDBJ databases">
        <authorList>
            <person name="Ellenberger Sabrina"/>
        </authorList>
    </citation>
    <scope>NUCLEOTIDE SEQUENCE [LARGE SCALE GENOMIC DNA]</scope>
    <source>
        <strain evidence="3 4">CBS 412.66</strain>
    </source>
</reference>
<sequence>MSTYYIYPLNQKDQNLHHHQQNNESGLSPLKSLSATGLSRILEIPLCLLENANSNDQQQQQLYWLTNAHLNNNNNNSNNSSPNNATPKEDPTAISATNEIVTHSFANRKRSIVKRRKSVLSSSFTAEDEAEAILADREQTLAALERGQPKEGERKEENKEDTTIKEGTLEHDSSLNKEASLETENSLYFQKKLTFDVDHADMHAFKDVEKSQEKNRGNLEKEQNVDEEENSNIPVEQVKIQRQHEQHQQQVEGANVMNLKDSAIDLRATALEQDKPDKEQPSHCVVVADNDENNNSSCTKVIDLSLASSTTSALSSPSCSPSMKTTPRKKKSSWSPRRMFSTSSKKPTRDEKQEKFNISSLFSRRPSSEKSNDSNGSSGSKHRNRSSLECADATKEAVVFNYTRLPIHTERAIYRLSHLKLTNPRRPLRDQVIISNLMFWYLSLVSTNNNTETELAPTMEHLAMTKKACRMQQQQLHNKKRRVRNQIRPENSNAMDLISQQPKKNYQHPPQINKKLGTRPYSTSNSSSEDDDDDVDGDQESDTDSDDNSDSLSLASSTSSSSTLEDVEFIDDKKKSKKTRNFSIFNNNNNNSKKKDKKWLPSFSKGTNRQKQQKQQQQQHPQQEDEDDIPLAMYQKK</sequence>
<dbReference type="SMART" id="SM01327">
    <property type="entry name" value="Zds_C"/>
    <property type="match status" value="1"/>
</dbReference>
<dbReference type="InterPro" id="IPR013941">
    <property type="entry name" value="ZDS1_C"/>
</dbReference>
<dbReference type="OrthoDB" id="5589766at2759"/>
<dbReference type="InterPro" id="IPR040206">
    <property type="entry name" value="Zds1/2"/>
</dbReference>